<dbReference type="SUPFAM" id="SSF52129">
    <property type="entry name" value="Caspase-like"/>
    <property type="match status" value="1"/>
</dbReference>
<keyword evidence="1" id="KW-0732">Signal</keyword>
<protein>
    <recommendedName>
        <fullName evidence="5">Gingipain domain-containing protein</fullName>
    </recommendedName>
</protein>
<dbReference type="Pfam" id="PF01364">
    <property type="entry name" value="Peptidase_C25"/>
    <property type="match status" value="1"/>
</dbReference>
<dbReference type="Pfam" id="PF13860">
    <property type="entry name" value="FlgD_ig"/>
    <property type="match status" value="1"/>
</dbReference>
<evidence type="ECO:0000259" key="3">
    <source>
        <dbReference type="Pfam" id="PF13860"/>
    </source>
</evidence>
<dbReference type="InterPro" id="IPR029031">
    <property type="entry name" value="Gingipain_N_sf"/>
</dbReference>
<comment type="caution">
    <text evidence="4">The sequence shown here is derived from an EMBL/GenBank/DDBJ whole genome shotgun (WGS) entry which is preliminary data.</text>
</comment>
<feature type="domain" description="Gingipain" evidence="2">
    <location>
        <begin position="416"/>
        <end position="795"/>
    </location>
</feature>
<name>A0A644U273_9ZZZZ</name>
<organism evidence="4">
    <name type="scientific">bioreactor metagenome</name>
    <dbReference type="NCBI Taxonomy" id="1076179"/>
    <lineage>
        <taxon>unclassified sequences</taxon>
        <taxon>metagenomes</taxon>
        <taxon>ecological metagenomes</taxon>
    </lineage>
</organism>
<evidence type="ECO:0008006" key="5">
    <source>
        <dbReference type="Google" id="ProtNLM"/>
    </source>
</evidence>
<dbReference type="Gene3D" id="2.60.40.4070">
    <property type="match status" value="1"/>
</dbReference>
<feature type="domain" description="FlgD/Vpr Ig-like" evidence="3">
    <location>
        <begin position="1070"/>
        <end position="1136"/>
    </location>
</feature>
<dbReference type="AlphaFoldDB" id="A0A644U273"/>
<evidence type="ECO:0000259" key="2">
    <source>
        <dbReference type="Pfam" id="PF01364"/>
    </source>
</evidence>
<evidence type="ECO:0000256" key="1">
    <source>
        <dbReference type="ARBA" id="ARBA00022729"/>
    </source>
</evidence>
<proteinExistence type="predicted"/>
<dbReference type="InterPro" id="IPR001769">
    <property type="entry name" value="Gingipain"/>
</dbReference>
<dbReference type="Gene3D" id="3.40.50.10390">
    <property type="entry name" value="Gingipain r, domain 1"/>
    <property type="match status" value="1"/>
</dbReference>
<dbReference type="GO" id="GO:0006508">
    <property type="term" value="P:proteolysis"/>
    <property type="evidence" value="ECO:0007669"/>
    <property type="project" value="InterPro"/>
</dbReference>
<dbReference type="Gene3D" id="3.40.50.1460">
    <property type="match status" value="1"/>
</dbReference>
<evidence type="ECO:0000313" key="4">
    <source>
        <dbReference type="EMBL" id="MPL73344.1"/>
    </source>
</evidence>
<dbReference type="InterPro" id="IPR025965">
    <property type="entry name" value="FlgD/Vpr_Ig-like"/>
</dbReference>
<dbReference type="InterPro" id="IPR029030">
    <property type="entry name" value="Caspase-like_dom_sf"/>
</dbReference>
<reference evidence="4" key="1">
    <citation type="submission" date="2019-08" db="EMBL/GenBank/DDBJ databases">
        <authorList>
            <person name="Kucharzyk K."/>
            <person name="Murdoch R.W."/>
            <person name="Higgins S."/>
            <person name="Loffler F."/>
        </authorList>
    </citation>
    <scope>NUCLEOTIDE SEQUENCE</scope>
</reference>
<dbReference type="NCBIfam" id="NF033707">
    <property type="entry name" value="T9SS_sortase"/>
    <property type="match status" value="1"/>
</dbReference>
<dbReference type="GO" id="GO:0008234">
    <property type="term" value="F:cysteine-type peptidase activity"/>
    <property type="evidence" value="ECO:0007669"/>
    <property type="project" value="InterPro"/>
</dbReference>
<dbReference type="CDD" id="cd02258">
    <property type="entry name" value="Peptidase_C25_N"/>
    <property type="match status" value="1"/>
</dbReference>
<gene>
    <name evidence="4" type="ORF">SDC9_19143</name>
</gene>
<dbReference type="EMBL" id="VSSQ01000072">
    <property type="protein sequence ID" value="MPL73344.1"/>
    <property type="molecule type" value="Genomic_DNA"/>
</dbReference>
<accession>A0A644U273</accession>
<sequence length="1156" mass="130251">MGKTNLIKLLIISLMTLSGGLYAQSISYPDSSVLAHGDWYKFSISSSGLYKITYNDFIAMGVPAEKINSSKLSIYGNGGRPISSNNSLCTYSDLLENSIFVYDPNNNFSQGGYVIFYGEGGTTWDYNKNENCWSFNFHPYSDQYYYFVTFSDSIGQKKRISSISNQGLVADTTSISTRDYFLSKQELVNVYESGRLWMGKQFIVNKTEEYPLDLRTPLVDGNNNLVKPAIIEYKPAAQSETTTSFVFNYNNIMIDTITFLPLTSNGVAYPNDKTVRSTINNIKTANNKVSVTFQGNSLSKAWLNYILVNYDKKLQYTFPSILKYKTTEFLGTNQIVNNVISNVQNDNVVVWDVTNWINPTQIIGDYNSNNKTYNFNLLSDSLRDVVVFNYNSNFNTVKPAGKVTNQNLHASEPVDYVIITHPLFLEQANRLAEIHKEHNNLTTKVVTTEQIYNEFSSGTPDFLAYKEYLRMLYNKYLPEGKNPKNVLLFGDGTYDNKNILKYNNNFVLTYQMDNKSLDDDHFPAEDFIGYLSPNAKGNYSMSLRDTLNIGIGRFPVSSVEHAENLVNKSERYLLKKDILTKDKITDWRNYSVLTADDADPGDHYFIADVENIFEQTKLQQPQINAVKIYSDAYKQYSSSSGSTYPDASKAINQQMKKGCLIFNYVGHGSEDHLSSERLITITDIMGWTNFNSLPLMITSTCSFARFDMVDKPSAAEYSLLSQNGGMIAAISASRPIYANDMMNQRFHQYILETLDNHKTRTFGEAYSVTKNDKTISPVSSDQRCVILLGDPALRISLPQYEVVTTSINGIDPEVENDTLKALSNVTISGKIMDADSNFMEDFNGEIQITLFDKSSTYYTLDNENNGSILDFEQQKNILHKSKTKVENGLFTHSFTMPKDIAYNYGYGKLSYYAYSDSSDAGGYCDKFVVGGIDNSVIIVETRPVVKLYIGDSNFRSGGITNENPELYAVVSDNIAINTVGSGLGHDLTATLDNAANTFILNDFFEQDQFDANKGYIRFPFYSLNEGEHSLTLKAWNIFNFSSSATITFNVISKNEETFSNLKNFPNPFKNSTSFFLEHNQSSKIKSAEIHIFNTAGMRVKTIPVNNPSNGYTIGPIQWDGTTDGGQKLKSGIYIYRMLINTENGKEYTESKKLVIL</sequence>